<evidence type="ECO:0000313" key="1">
    <source>
        <dbReference type="EMBL" id="MCY1723217.1"/>
    </source>
</evidence>
<gene>
    <name evidence="1" type="ORF">OU798_22905</name>
</gene>
<evidence type="ECO:0000313" key="2">
    <source>
        <dbReference type="Proteomes" id="UP001145087"/>
    </source>
</evidence>
<dbReference type="RefSeq" id="WP_343335542.1">
    <property type="nucleotide sequence ID" value="NZ_JAPOHD010000067.1"/>
</dbReference>
<dbReference type="Gene3D" id="2.120.10.30">
    <property type="entry name" value="TolB, C-terminal domain"/>
    <property type="match status" value="1"/>
</dbReference>
<reference evidence="1" key="1">
    <citation type="submission" date="2022-11" db="EMBL/GenBank/DDBJ databases">
        <title>Marilongibacter aestuarii gen. nov., sp. nov., isolated from tidal flat sediment.</title>
        <authorList>
            <person name="Jiayan W."/>
        </authorList>
    </citation>
    <scope>NUCLEOTIDE SEQUENCE</scope>
    <source>
        <strain evidence="1">Z1-6</strain>
    </source>
</reference>
<accession>A0A9X3FBB5</accession>
<proteinExistence type="predicted"/>
<dbReference type="InterPro" id="IPR022223">
    <property type="entry name" value="DUF3748"/>
</dbReference>
<dbReference type="EMBL" id="JAPOHD010000067">
    <property type="protein sequence ID" value="MCY1723217.1"/>
    <property type="molecule type" value="Genomic_DNA"/>
</dbReference>
<keyword evidence="2" id="KW-1185">Reference proteome</keyword>
<dbReference type="AlphaFoldDB" id="A0A9X3FBB5"/>
<name>A0A9X3FBB5_9BACT</name>
<organism evidence="1 2">
    <name type="scientific">Draconibacterium aestuarii</name>
    <dbReference type="NCBI Taxonomy" id="2998507"/>
    <lineage>
        <taxon>Bacteria</taxon>
        <taxon>Pseudomonadati</taxon>
        <taxon>Bacteroidota</taxon>
        <taxon>Bacteroidia</taxon>
        <taxon>Marinilabiliales</taxon>
        <taxon>Prolixibacteraceae</taxon>
        <taxon>Draconibacterium</taxon>
    </lineage>
</organism>
<dbReference type="InterPro" id="IPR011042">
    <property type="entry name" value="6-blade_b-propeller_TolB-like"/>
</dbReference>
<comment type="caution">
    <text evidence="1">The sequence shown here is derived from an EMBL/GenBank/DDBJ whole genome shotgun (WGS) entry which is preliminary data.</text>
</comment>
<dbReference type="Proteomes" id="UP001145087">
    <property type="component" value="Unassembled WGS sequence"/>
</dbReference>
<sequence>MSKGLIVKQMLVLIITAFSFSQCKKSVPDSNMKTVKMNESQISFSAKNHVLDNNDNFSSDNRFLCYDTRGTVFNTDIGNSKTIEKIEIASGKETVLYQPESITGEQAAPGIGAVSYHPKEDKVIFIHGPLLSEVEERGYYGIPNRTGVEVSADGKGRTIKVDMHDVATNRETIHGAQRGGTHRHEYSRNGKRIGFTYNDLLCPDYDRTIGYMETTKTAPDGYTHFFAVLLKPARIGESKPGEIEKAYADSWVDSEGRMRAFIGNVRAENGTDYQEDLFVADIPDDVEITTAFSGDATTFPEPPEGVKIRRLTHSGNISGIVRGSNDGKWIACLSKDEKGIDQVTLIHALGSDLSENTGMQPKVVSHFKSNAGAIRWHPSGEWIFSLVEGNIAASCTRPGKDFGKSVMLTNDEQKRMQMVVSGDGNRVAYNIAVPTENEMDNEKLFRQIFVLDLDIDKINAALK</sequence>
<dbReference type="SUPFAM" id="SSF82171">
    <property type="entry name" value="DPP6 N-terminal domain-like"/>
    <property type="match status" value="1"/>
</dbReference>
<protein>
    <submittedName>
        <fullName evidence="1">DUF3748 domain-containing protein</fullName>
    </submittedName>
</protein>
<dbReference type="Pfam" id="PF12566">
    <property type="entry name" value="DUF3748"/>
    <property type="match status" value="1"/>
</dbReference>